<keyword evidence="4" id="KW-1185">Reference proteome</keyword>
<feature type="chain" id="PRO_5024974897" evidence="2">
    <location>
        <begin position="24"/>
        <end position="213"/>
    </location>
</feature>
<accession>A0A5N8WFN7</accession>
<feature type="region of interest" description="Disordered" evidence="1">
    <location>
        <begin position="167"/>
        <end position="213"/>
    </location>
</feature>
<gene>
    <name evidence="3" type="ORF">FNH04_42245</name>
</gene>
<dbReference type="PROSITE" id="PS51257">
    <property type="entry name" value="PROKAR_LIPOPROTEIN"/>
    <property type="match status" value="1"/>
</dbReference>
<reference evidence="3 4" key="1">
    <citation type="submission" date="2019-07" db="EMBL/GenBank/DDBJ databases">
        <title>New species of Amycolatopsis and Streptomyces.</title>
        <authorList>
            <person name="Duangmal K."/>
            <person name="Teo W.F.A."/>
            <person name="Lipun K."/>
        </authorList>
    </citation>
    <scope>NUCLEOTIDE SEQUENCE [LARGE SCALE GENOMIC DNA]</scope>
    <source>
        <strain evidence="3 4">TISTR 2346</strain>
    </source>
</reference>
<dbReference type="EMBL" id="VJZE01000620">
    <property type="protein sequence ID" value="MPY46293.1"/>
    <property type="molecule type" value="Genomic_DNA"/>
</dbReference>
<dbReference type="Proteomes" id="UP000326979">
    <property type="component" value="Unassembled WGS sequence"/>
</dbReference>
<feature type="signal peptide" evidence="2">
    <location>
        <begin position="1"/>
        <end position="23"/>
    </location>
</feature>
<name>A0A5N8WFN7_9ACTN</name>
<dbReference type="RefSeq" id="WP_322725443.1">
    <property type="nucleotide sequence ID" value="NZ_BAABEQ010000122.1"/>
</dbReference>
<sequence>MSSSLRRGALAAAAIAFSIASLAACGAGNNAQTLEIKPDNAATTVGDIEIQNAIVITQPDAESTGPIAVSATLFNSGRTAQTLEGITIPGDGSAVITPAEGKGKVTIPAGGSVVLGGANNASAVVTSPGDSVKDGNAQEVTFTFSETGEVSLRAFVYPAESYFAEWGPSEVPQAPGASPSESASASESPAAGGSASPSNTASASATASESAGH</sequence>
<dbReference type="Pfam" id="PF04314">
    <property type="entry name" value="PCuAC"/>
    <property type="match status" value="1"/>
</dbReference>
<organism evidence="3 4">
    <name type="scientific">Streptomyces phyllanthi</name>
    <dbReference type="NCBI Taxonomy" id="1803180"/>
    <lineage>
        <taxon>Bacteria</taxon>
        <taxon>Bacillati</taxon>
        <taxon>Actinomycetota</taxon>
        <taxon>Actinomycetes</taxon>
        <taxon>Kitasatosporales</taxon>
        <taxon>Streptomycetaceae</taxon>
        <taxon>Streptomyces</taxon>
    </lineage>
</organism>
<proteinExistence type="predicted"/>
<keyword evidence="2" id="KW-0732">Signal</keyword>
<dbReference type="InterPro" id="IPR036182">
    <property type="entry name" value="PCuAC_sf"/>
</dbReference>
<evidence type="ECO:0000256" key="1">
    <source>
        <dbReference type="SAM" id="MobiDB-lite"/>
    </source>
</evidence>
<dbReference type="Gene3D" id="2.60.40.1890">
    <property type="entry name" value="PCu(A)C copper chaperone"/>
    <property type="match status" value="1"/>
</dbReference>
<dbReference type="SUPFAM" id="SSF110087">
    <property type="entry name" value="DR1885-like metal-binding protein"/>
    <property type="match status" value="1"/>
</dbReference>
<evidence type="ECO:0000313" key="3">
    <source>
        <dbReference type="EMBL" id="MPY46293.1"/>
    </source>
</evidence>
<protein>
    <submittedName>
        <fullName evidence="3">Copper chaperone PCu(A)C</fullName>
    </submittedName>
</protein>
<dbReference type="InterPro" id="IPR007410">
    <property type="entry name" value="LpqE-like"/>
</dbReference>
<feature type="compositionally biased region" description="Low complexity" evidence="1">
    <location>
        <begin position="174"/>
        <end position="213"/>
    </location>
</feature>
<comment type="caution">
    <text evidence="3">The sequence shown here is derived from an EMBL/GenBank/DDBJ whole genome shotgun (WGS) entry which is preliminary data.</text>
</comment>
<dbReference type="AlphaFoldDB" id="A0A5N8WFN7"/>
<evidence type="ECO:0000313" key="4">
    <source>
        <dbReference type="Proteomes" id="UP000326979"/>
    </source>
</evidence>
<evidence type="ECO:0000256" key="2">
    <source>
        <dbReference type="SAM" id="SignalP"/>
    </source>
</evidence>